<dbReference type="InterPro" id="IPR023209">
    <property type="entry name" value="DAO"/>
</dbReference>
<dbReference type="Proteomes" id="UP000271974">
    <property type="component" value="Unassembled WGS sequence"/>
</dbReference>
<sequence length="139" mass="15619">MYPVMGHLVRVKAPWFKKFFFSENLYIIPQNDYIVLGGIKDVGNWNEAPDPANRNAVLSRAYALFPHLKHAPILDEWVGLRPGRENVRLEVELIQCGNKNLPVVHNYGHEGHGISLSWGCAVHATQLVQGLIGSLQARL</sequence>
<dbReference type="PANTHER" id="PTHR11530">
    <property type="entry name" value="D-AMINO ACID OXIDASE"/>
    <property type="match status" value="1"/>
</dbReference>
<protein>
    <recommendedName>
        <fullName evidence="7">FAD dependent oxidoreductase domain-containing protein</fullName>
    </recommendedName>
</protein>
<dbReference type="GO" id="GO:0071949">
    <property type="term" value="F:FAD binding"/>
    <property type="evidence" value="ECO:0007669"/>
    <property type="project" value="InterPro"/>
</dbReference>
<keyword evidence="5" id="KW-0274">FAD</keyword>
<evidence type="ECO:0000256" key="3">
    <source>
        <dbReference type="ARBA" id="ARBA00006730"/>
    </source>
</evidence>
<evidence type="ECO:0000256" key="5">
    <source>
        <dbReference type="ARBA" id="ARBA00022827"/>
    </source>
</evidence>
<dbReference type="GO" id="GO:0005782">
    <property type="term" value="C:peroxisomal matrix"/>
    <property type="evidence" value="ECO:0007669"/>
    <property type="project" value="UniProtKB-SubCell"/>
</dbReference>
<organism evidence="8 9">
    <name type="scientific">Elysia chlorotica</name>
    <name type="common">Eastern emerald elysia</name>
    <name type="synonym">Sea slug</name>
    <dbReference type="NCBI Taxonomy" id="188477"/>
    <lineage>
        <taxon>Eukaryota</taxon>
        <taxon>Metazoa</taxon>
        <taxon>Spiralia</taxon>
        <taxon>Lophotrochozoa</taxon>
        <taxon>Mollusca</taxon>
        <taxon>Gastropoda</taxon>
        <taxon>Heterobranchia</taxon>
        <taxon>Euthyneura</taxon>
        <taxon>Panpulmonata</taxon>
        <taxon>Sacoglossa</taxon>
        <taxon>Placobranchoidea</taxon>
        <taxon>Plakobranchidae</taxon>
        <taxon>Elysia</taxon>
    </lineage>
</organism>
<gene>
    <name evidence="8" type="ORF">EGW08_005599</name>
</gene>
<dbReference type="GO" id="GO:0019478">
    <property type="term" value="P:D-amino acid catabolic process"/>
    <property type="evidence" value="ECO:0007669"/>
    <property type="project" value="TreeGrafter"/>
</dbReference>
<evidence type="ECO:0000256" key="2">
    <source>
        <dbReference type="ARBA" id="ARBA00004253"/>
    </source>
</evidence>
<evidence type="ECO:0000256" key="6">
    <source>
        <dbReference type="ARBA" id="ARBA00023002"/>
    </source>
</evidence>
<dbReference type="EMBL" id="RQTK01000132">
    <property type="protein sequence ID" value="RUS86650.1"/>
    <property type="molecule type" value="Genomic_DNA"/>
</dbReference>
<comment type="cofactor">
    <cofactor evidence="1">
        <name>FAD</name>
        <dbReference type="ChEBI" id="CHEBI:57692"/>
    </cofactor>
</comment>
<evidence type="ECO:0000256" key="1">
    <source>
        <dbReference type="ARBA" id="ARBA00001974"/>
    </source>
</evidence>
<comment type="similarity">
    <text evidence="3">Belongs to the DAMOX/DASOX family.</text>
</comment>
<reference evidence="8 9" key="1">
    <citation type="submission" date="2019-01" db="EMBL/GenBank/DDBJ databases">
        <title>A draft genome assembly of the solar-powered sea slug Elysia chlorotica.</title>
        <authorList>
            <person name="Cai H."/>
            <person name="Li Q."/>
            <person name="Fang X."/>
            <person name="Li J."/>
            <person name="Curtis N.E."/>
            <person name="Altenburger A."/>
            <person name="Shibata T."/>
            <person name="Feng M."/>
            <person name="Maeda T."/>
            <person name="Schwartz J.A."/>
            <person name="Shigenobu S."/>
            <person name="Lundholm N."/>
            <person name="Nishiyama T."/>
            <person name="Yang H."/>
            <person name="Hasebe M."/>
            <person name="Li S."/>
            <person name="Pierce S.K."/>
            <person name="Wang J."/>
        </authorList>
    </citation>
    <scope>NUCLEOTIDE SEQUENCE [LARGE SCALE GENOMIC DNA]</scope>
    <source>
        <strain evidence="8">EC2010</strain>
        <tissue evidence="8">Whole organism of an adult</tissue>
    </source>
</reference>
<dbReference type="AlphaFoldDB" id="A0A433TYM1"/>
<evidence type="ECO:0000256" key="4">
    <source>
        <dbReference type="ARBA" id="ARBA00022630"/>
    </source>
</evidence>
<comment type="caution">
    <text evidence="8">The sequence shown here is derived from an EMBL/GenBank/DDBJ whole genome shotgun (WGS) entry which is preliminary data.</text>
</comment>
<evidence type="ECO:0000259" key="7">
    <source>
        <dbReference type="Pfam" id="PF01266"/>
    </source>
</evidence>
<name>A0A433TYM1_ELYCH</name>
<dbReference type="Gene3D" id="3.30.9.10">
    <property type="entry name" value="D-Amino Acid Oxidase, subunit A, domain 2"/>
    <property type="match status" value="1"/>
</dbReference>
<dbReference type="STRING" id="188477.A0A433TYM1"/>
<dbReference type="Pfam" id="PF01266">
    <property type="entry name" value="DAO"/>
    <property type="match status" value="1"/>
</dbReference>
<dbReference type="SUPFAM" id="SSF54373">
    <property type="entry name" value="FAD-linked reductases, C-terminal domain"/>
    <property type="match status" value="1"/>
</dbReference>
<dbReference type="GO" id="GO:0003884">
    <property type="term" value="F:D-amino-acid oxidase activity"/>
    <property type="evidence" value="ECO:0007669"/>
    <property type="project" value="InterPro"/>
</dbReference>
<keyword evidence="4" id="KW-0285">Flavoprotein</keyword>
<evidence type="ECO:0000313" key="9">
    <source>
        <dbReference type="Proteomes" id="UP000271974"/>
    </source>
</evidence>
<feature type="domain" description="FAD dependent oxidoreductase" evidence="7">
    <location>
        <begin position="1"/>
        <end position="127"/>
    </location>
</feature>
<keyword evidence="9" id="KW-1185">Reference proteome</keyword>
<comment type="subcellular location">
    <subcellularLocation>
        <location evidence="2">Peroxisome matrix</location>
    </subcellularLocation>
</comment>
<proteinExistence type="inferred from homology"/>
<accession>A0A433TYM1</accession>
<dbReference type="InterPro" id="IPR006076">
    <property type="entry name" value="FAD-dep_OxRdtase"/>
</dbReference>
<dbReference type="PANTHER" id="PTHR11530:SF11">
    <property type="entry name" value="D-ASPARTATE OXIDASE"/>
    <property type="match status" value="1"/>
</dbReference>
<keyword evidence="6" id="KW-0560">Oxidoreductase</keyword>
<dbReference type="OrthoDB" id="2015447at2759"/>
<evidence type="ECO:0000313" key="8">
    <source>
        <dbReference type="EMBL" id="RUS86650.1"/>
    </source>
</evidence>